<gene>
    <name evidence="2" type="ORF">BT62DRAFT_932611</name>
</gene>
<sequence length="145" mass="16147">MIGVLQVFLLYIWFSGAVFDALAPRLLVPGSGIVAVFSIFMLSITKPQKIWDQYLCQGVLFNVGATFGFFPWLAINTHWFRRKNAYTTGCVATGASIGGIIIPIMMHRLLPKVGFVHNPTKDALNTVDHALKPPSVRLKPVLHRR</sequence>
<dbReference type="OrthoDB" id="6509908at2759"/>
<name>A0A9P8ARL7_9AGAR</name>
<evidence type="ECO:0000313" key="2">
    <source>
        <dbReference type="EMBL" id="KAG7445518.1"/>
    </source>
</evidence>
<accession>A0A9P8ARL7</accession>
<proteinExistence type="predicted"/>
<dbReference type="Gene3D" id="1.20.1250.20">
    <property type="entry name" value="MFS general substrate transporter like domains"/>
    <property type="match status" value="1"/>
</dbReference>
<dbReference type="SUPFAM" id="SSF103473">
    <property type="entry name" value="MFS general substrate transporter"/>
    <property type="match status" value="1"/>
</dbReference>
<dbReference type="GeneID" id="66108683"/>
<organism evidence="2 3">
    <name type="scientific">Guyanagaster necrorhizus</name>
    <dbReference type="NCBI Taxonomy" id="856835"/>
    <lineage>
        <taxon>Eukaryota</taxon>
        <taxon>Fungi</taxon>
        <taxon>Dikarya</taxon>
        <taxon>Basidiomycota</taxon>
        <taxon>Agaricomycotina</taxon>
        <taxon>Agaricomycetes</taxon>
        <taxon>Agaricomycetidae</taxon>
        <taxon>Agaricales</taxon>
        <taxon>Marasmiineae</taxon>
        <taxon>Physalacriaceae</taxon>
        <taxon>Guyanagaster</taxon>
    </lineage>
</organism>
<dbReference type="InterPro" id="IPR036259">
    <property type="entry name" value="MFS_trans_sf"/>
</dbReference>
<keyword evidence="1" id="KW-0472">Membrane</keyword>
<feature type="transmembrane region" description="Helical" evidence="1">
    <location>
        <begin position="85"/>
        <end position="105"/>
    </location>
</feature>
<keyword evidence="3" id="KW-1185">Reference proteome</keyword>
<dbReference type="EMBL" id="MU250536">
    <property type="protein sequence ID" value="KAG7445518.1"/>
    <property type="molecule type" value="Genomic_DNA"/>
</dbReference>
<dbReference type="Proteomes" id="UP000812287">
    <property type="component" value="Unassembled WGS sequence"/>
</dbReference>
<feature type="transmembrane region" description="Helical" evidence="1">
    <location>
        <begin position="54"/>
        <end position="73"/>
    </location>
</feature>
<comment type="caution">
    <text evidence="2">The sequence shown here is derived from an EMBL/GenBank/DDBJ whole genome shotgun (WGS) entry which is preliminary data.</text>
</comment>
<keyword evidence="1" id="KW-1133">Transmembrane helix</keyword>
<feature type="transmembrane region" description="Helical" evidence="1">
    <location>
        <begin position="26"/>
        <end position="42"/>
    </location>
</feature>
<dbReference type="AlphaFoldDB" id="A0A9P8ARL7"/>
<reference evidence="2" key="1">
    <citation type="submission" date="2020-11" db="EMBL/GenBank/DDBJ databases">
        <title>Adaptations for nitrogen fixation in a non-lichenized fungal sporocarp promotes dispersal by wood-feeding termites.</title>
        <authorList>
            <consortium name="DOE Joint Genome Institute"/>
            <person name="Koch R.A."/>
            <person name="Yoon G."/>
            <person name="Arayal U."/>
            <person name="Lail K."/>
            <person name="Amirebrahimi M."/>
            <person name="Labutti K."/>
            <person name="Lipzen A."/>
            <person name="Riley R."/>
            <person name="Barry K."/>
            <person name="Henrissat B."/>
            <person name="Grigoriev I.V."/>
            <person name="Herr J.R."/>
            <person name="Aime M.C."/>
        </authorList>
    </citation>
    <scope>NUCLEOTIDE SEQUENCE</scope>
    <source>
        <strain evidence="2">MCA 3950</strain>
    </source>
</reference>
<dbReference type="RefSeq" id="XP_043039018.1">
    <property type="nucleotide sequence ID" value="XM_043186386.1"/>
</dbReference>
<evidence type="ECO:0000256" key="1">
    <source>
        <dbReference type="SAM" id="Phobius"/>
    </source>
</evidence>
<keyword evidence="1" id="KW-0812">Transmembrane</keyword>
<protein>
    <submittedName>
        <fullName evidence="2">Uncharacterized protein</fullName>
    </submittedName>
</protein>
<evidence type="ECO:0000313" key="3">
    <source>
        <dbReference type="Proteomes" id="UP000812287"/>
    </source>
</evidence>